<dbReference type="AlphaFoldDB" id="A0A9W2X1L0"/>
<dbReference type="PANTHER" id="PTHR47678">
    <property type="entry name" value="TETRATRICOPEPTIDE REPEAT PROTEIN 31"/>
    <property type="match status" value="1"/>
</dbReference>
<sequence length="310" mass="34190">MPDFHFRVTVDGDGADSEDRGAGQARFPPDHFCYEGETTGQNDKAKEAERLGTYCGLQKSFLYPPQGSKPCPQSPSASASCLSDSDNLLQVAMPQRLLLTEEEANRLAEEPMSEQERMKRKAEKKRLKKKDRKQREHLEQDGGESNANVYRPRHCRWGWEPPSSSGNPAQGQCCEEEHFEEAAAVFQETLRGGSQPDAAWELHSCLLQLALQDQRGGSPGPPLSTGFPYAFPHVELGPSGLLSLSCPGSTAPRAPGLLSPPLHYPPHHLSHCSWSLPHTQSRRPCPLHLQDSSKGWGILGLGPQHLPHTR</sequence>
<evidence type="ECO:0000313" key="4">
    <source>
        <dbReference type="RefSeq" id="XP_054945261.1"/>
    </source>
</evidence>
<gene>
    <name evidence="3 4" type="primary">TTC31</name>
</gene>
<dbReference type="KEGG" id="pcad:112067527"/>
<organism evidence="2 3">
    <name type="scientific">Physeter macrocephalus</name>
    <name type="common">Sperm whale</name>
    <name type="synonym">Physeter catodon</name>
    <dbReference type="NCBI Taxonomy" id="9755"/>
    <lineage>
        <taxon>Eukaryota</taxon>
        <taxon>Metazoa</taxon>
        <taxon>Chordata</taxon>
        <taxon>Craniata</taxon>
        <taxon>Vertebrata</taxon>
        <taxon>Euteleostomi</taxon>
        <taxon>Mammalia</taxon>
        <taxon>Eutheria</taxon>
        <taxon>Laurasiatheria</taxon>
        <taxon>Artiodactyla</taxon>
        <taxon>Whippomorpha</taxon>
        <taxon>Cetacea</taxon>
        <taxon>Odontoceti</taxon>
        <taxon>Physeteridae</taxon>
        <taxon>Physeter</taxon>
    </lineage>
</organism>
<name>A0A9W2X1L0_PHYMC</name>
<dbReference type="CTD" id="64427"/>
<evidence type="ECO:0000313" key="3">
    <source>
        <dbReference type="RefSeq" id="XP_054945260.1"/>
    </source>
</evidence>
<dbReference type="PANTHER" id="PTHR47678:SF1">
    <property type="entry name" value="TETRATRICOPEPTIDE REPEAT PROTEIN 31"/>
    <property type="match status" value="1"/>
</dbReference>
<feature type="region of interest" description="Disordered" evidence="1">
    <location>
        <begin position="105"/>
        <end position="147"/>
    </location>
</feature>
<dbReference type="Proteomes" id="UP000248484">
    <property type="component" value="Chromosome 12"/>
</dbReference>
<dbReference type="RefSeq" id="XP_054945261.1">
    <property type="nucleotide sequence ID" value="XM_055089286.1"/>
</dbReference>
<dbReference type="RefSeq" id="XP_054945260.1">
    <property type="nucleotide sequence ID" value="XM_055089285.1"/>
</dbReference>
<dbReference type="OrthoDB" id="9716770at2759"/>
<feature type="compositionally biased region" description="Basic residues" evidence="1">
    <location>
        <begin position="118"/>
        <end position="132"/>
    </location>
</feature>
<evidence type="ECO:0000313" key="2">
    <source>
        <dbReference type="Proteomes" id="UP000248484"/>
    </source>
</evidence>
<proteinExistence type="predicted"/>
<reference evidence="3 4" key="1">
    <citation type="submission" date="2025-04" db="UniProtKB">
        <authorList>
            <consortium name="RefSeq"/>
        </authorList>
    </citation>
    <scope>IDENTIFICATION</scope>
    <source>
        <tissue evidence="3 4">Muscle</tissue>
    </source>
</reference>
<dbReference type="GeneID" id="112067527"/>
<accession>A0A9W2X1L0</accession>
<keyword evidence="2" id="KW-1185">Reference proteome</keyword>
<feature type="compositionally biased region" description="Basic and acidic residues" evidence="1">
    <location>
        <begin position="105"/>
        <end position="117"/>
    </location>
</feature>
<evidence type="ECO:0000256" key="1">
    <source>
        <dbReference type="SAM" id="MobiDB-lite"/>
    </source>
</evidence>
<feature type="compositionally biased region" description="Basic and acidic residues" evidence="1">
    <location>
        <begin position="1"/>
        <end position="10"/>
    </location>
</feature>
<protein>
    <submittedName>
        <fullName evidence="3 4">Tetratricopeptide repeat protein 31 isoform X1</fullName>
    </submittedName>
</protein>
<feature type="region of interest" description="Disordered" evidence="1">
    <location>
        <begin position="1"/>
        <end position="44"/>
    </location>
</feature>